<protein>
    <submittedName>
        <fullName evidence="1">Uncharacterized protein</fullName>
    </submittedName>
</protein>
<reference evidence="1 2" key="1">
    <citation type="journal article" date="2023" name="Arcadia Sci">
        <title>De novo assembly of a long-read Amblyomma americanum tick genome.</title>
        <authorList>
            <person name="Chou S."/>
            <person name="Poskanzer K.E."/>
            <person name="Rollins M."/>
            <person name="Thuy-Boun P.S."/>
        </authorList>
    </citation>
    <scope>NUCLEOTIDE SEQUENCE [LARGE SCALE GENOMIC DNA]</scope>
    <source>
        <strain evidence="1">F_SG_1</strain>
        <tissue evidence="1">Salivary glands</tissue>
    </source>
</reference>
<organism evidence="1 2">
    <name type="scientific">Amblyomma americanum</name>
    <name type="common">Lone star tick</name>
    <dbReference type="NCBI Taxonomy" id="6943"/>
    <lineage>
        <taxon>Eukaryota</taxon>
        <taxon>Metazoa</taxon>
        <taxon>Ecdysozoa</taxon>
        <taxon>Arthropoda</taxon>
        <taxon>Chelicerata</taxon>
        <taxon>Arachnida</taxon>
        <taxon>Acari</taxon>
        <taxon>Parasitiformes</taxon>
        <taxon>Ixodida</taxon>
        <taxon>Ixodoidea</taxon>
        <taxon>Ixodidae</taxon>
        <taxon>Amblyomminae</taxon>
        <taxon>Amblyomma</taxon>
    </lineage>
</organism>
<evidence type="ECO:0000313" key="2">
    <source>
        <dbReference type="Proteomes" id="UP001321473"/>
    </source>
</evidence>
<gene>
    <name evidence="1" type="ORF">V5799_024332</name>
</gene>
<comment type="caution">
    <text evidence="1">The sequence shown here is derived from an EMBL/GenBank/DDBJ whole genome shotgun (WGS) entry which is preliminary data.</text>
</comment>
<evidence type="ECO:0000313" key="1">
    <source>
        <dbReference type="EMBL" id="KAK8772425.1"/>
    </source>
</evidence>
<name>A0AAQ4ECD9_AMBAM</name>
<dbReference type="EMBL" id="JARKHS020018323">
    <property type="protein sequence ID" value="KAK8772425.1"/>
    <property type="molecule type" value="Genomic_DNA"/>
</dbReference>
<keyword evidence="2" id="KW-1185">Reference proteome</keyword>
<sequence length="152" mass="17190">MNQLVQALWLTETIQCLCLHVRTRNQATVLHAWNEPFNPGGRDQLQDQHRGWGYVGPRDKRLQGHRRHYGGQPEALLHYRPSLDEECLSVISGAIAKNPMIQIMGLAYTICSSKALEIMDSLRCNISMMLQAVELVLAPAVSKVEAEAFEMY</sequence>
<dbReference type="AlphaFoldDB" id="A0AAQ4ECD9"/>
<accession>A0AAQ4ECD9</accession>
<proteinExistence type="predicted"/>
<dbReference type="Proteomes" id="UP001321473">
    <property type="component" value="Unassembled WGS sequence"/>
</dbReference>